<dbReference type="AlphaFoldDB" id="A0A0D3I6B9"/>
<accession>A0A0D3I6B9</accession>
<reference evidence="2" key="2">
    <citation type="submission" date="2024-10" db="UniProtKB">
        <authorList>
            <consortium name="EnsemblProtists"/>
        </authorList>
    </citation>
    <scope>IDENTIFICATION</scope>
</reference>
<sequence length="265" mass="27184">MSVAAAELRVRLAALERIKLRASAVVEDHRSRHAAGGSAELQARLAALERVGERAQAVRAFGAACGGGPSSPPPAPAPAPTPAARGQDERLGSAAKKLVHEQVADLLEEDETNLPFLLRLLHGLSALRGPLALRQRAALLQMLRRFGREGAGEAEFTDGGRAESPAGEEARAPVATTLARLSAGAGGLVGDPEEGADFGARHGRGAEGTEVDGEAPSQTAALNQHLAASFKASLDRVGAAYCPMLTQAAAMGSAASRPGEGEDMD</sequence>
<dbReference type="HOGENOM" id="CLU_1051448_0_0_1"/>
<evidence type="ECO:0000256" key="1">
    <source>
        <dbReference type="SAM" id="MobiDB-lite"/>
    </source>
</evidence>
<evidence type="ECO:0008006" key="4">
    <source>
        <dbReference type="Google" id="ProtNLM"/>
    </source>
</evidence>
<feature type="compositionally biased region" description="Pro residues" evidence="1">
    <location>
        <begin position="70"/>
        <end position="81"/>
    </location>
</feature>
<name>A0A0D3I6B9_EMIH1</name>
<evidence type="ECO:0000313" key="2">
    <source>
        <dbReference type="EnsemblProtists" id="EOD06804"/>
    </source>
</evidence>
<keyword evidence="3" id="KW-1185">Reference proteome</keyword>
<dbReference type="RefSeq" id="XP_005759233.1">
    <property type="nucleotide sequence ID" value="XM_005759176.1"/>
</dbReference>
<proteinExistence type="predicted"/>
<dbReference type="EnsemblProtists" id="EOD06804">
    <property type="protein sequence ID" value="EOD06804"/>
    <property type="gene ID" value="EMIHUDRAFT_218906"/>
</dbReference>
<dbReference type="PaxDb" id="2903-EOD06804"/>
<feature type="region of interest" description="Disordered" evidence="1">
    <location>
        <begin position="63"/>
        <end position="90"/>
    </location>
</feature>
<reference evidence="3" key="1">
    <citation type="journal article" date="2013" name="Nature">
        <title>Pan genome of the phytoplankton Emiliania underpins its global distribution.</title>
        <authorList>
            <person name="Read B.A."/>
            <person name="Kegel J."/>
            <person name="Klute M.J."/>
            <person name="Kuo A."/>
            <person name="Lefebvre S.C."/>
            <person name="Maumus F."/>
            <person name="Mayer C."/>
            <person name="Miller J."/>
            <person name="Monier A."/>
            <person name="Salamov A."/>
            <person name="Young J."/>
            <person name="Aguilar M."/>
            <person name="Claverie J.M."/>
            <person name="Frickenhaus S."/>
            <person name="Gonzalez K."/>
            <person name="Herman E.K."/>
            <person name="Lin Y.C."/>
            <person name="Napier J."/>
            <person name="Ogata H."/>
            <person name="Sarno A.F."/>
            <person name="Shmutz J."/>
            <person name="Schroeder D."/>
            <person name="de Vargas C."/>
            <person name="Verret F."/>
            <person name="von Dassow P."/>
            <person name="Valentin K."/>
            <person name="Van de Peer Y."/>
            <person name="Wheeler G."/>
            <person name="Dacks J.B."/>
            <person name="Delwiche C.F."/>
            <person name="Dyhrman S.T."/>
            <person name="Glockner G."/>
            <person name="John U."/>
            <person name="Richards T."/>
            <person name="Worden A.Z."/>
            <person name="Zhang X."/>
            <person name="Grigoriev I.V."/>
            <person name="Allen A.E."/>
            <person name="Bidle K."/>
            <person name="Borodovsky M."/>
            <person name="Bowler C."/>
            <person name="Brownlee C."/>
            <person name="Cock J.M."/>
            <person name="Elias M."/>
            <person name="Gladyshev V.N."/>
            <person name="Groth M."/>
            <person name="Guda C."/>
            <person name="Hadaegh A."/>
            <person name="Iglesias-Rodriguez M.D."/>
            <person name="Jenkins J."/>
            <person name="Jones B.M."/>
            <person name="Lawson T."/>
            <person name="Leese F."/>
            <person name="Lindquist E."/>
            <person name="Lobanov A."/>
            <person name="Lomsadze A."/>
            <person name="Malik S.B."/>
            <person name="Marsh M.E."/>
            <person name="Mackinder L."/>
            <person name="Mock T."/>
            <person name="Mueller-Roeber B."/>
            <person name="Pagarete A."/>
            <person name="Parker M."/>
            <person name="Probert I."/>
            <person name="Quesneville H."/>
            <person name="Raines C."/>
            <person name="Rensing S.A."/>
            <person name="Riano-Pachon D.M."/>
            <person name="Richier S."/>
            <person name="Rokitta S."/>
            <person name="Shiraiwa Y."/>
            <person name="Soanes D.M."/>
            <person name="van der Giezen M."/>
            <person name="Wahlund T.M."/>
            <person name="Williams B."/>
            <person name="Wilson W."/>
            <person name="Wolfe G."/>
            <person name="Wurch L.L."/>
        </authorList>
    </citation>
    <scope>NUCLEOTIDE SEQUENCE</scope>
</reference>
<organism evidence="2 3">
    <name type="scientific">Emiliania huxleyi (strain CCMP1516)</name>
    <dbReference type="NCBI Taxonomy" id="280463"/>
    <lineage>
        <taxon>Eukaryota</taxon>
        <taxon>Haptista</taxon>
        <taxon>Haptophyta</taxon>
        <taxon>Prymnesiophyceae</taxon>
        <taxon>Isochrysidales</taxon>
        <taxon>Noelaerhabdaceae</taxon>
        <taxon>Emiliania</taxon>
    </lineage>
</organism>
<feature type="region of interest" description="Disordered" evidence="1">
    <location>
        <begin position="186"/>
        <end position="213"/>
    </location>
</feature>
<protein>
    <recommendedName>
        <fullName evidence="4">GRIP domain-containing protein</fullName>
    </recommendedName>
</protein>
<dbReference type="GeneID" id="17252918"/>
<dbReference type="KEGG" id="ehx:EMIHUDRAFT_218906"/>
<evidence type="ECO:0000313" key="3">
    <source>
        <dbReference type="Proteomes" id="UP000013827"/>
    </source>
</evidence>
<dbReference type="Proteomes" id="UP000013827">
    <property type="component" value="Unassembled WGS sequence"/>
</dbReference>